<proteinExistence type="predicted"/>
<feature type="compositionally biased region" description="Polar residues" evidence="1">
    <location>
        <begin position="72"/>
        <end position="86"/>
    </location>
</feature>
<evidence type="ECO:0000256" key="1">
    <source>
        <dbReference type="SAM" id="MobiDB-lite"/>
    </source>
</evidence>
<dbReference type="GO" id="GO:0003964">
    <property type="term" value="F:RNA-directed DNA polymerase activity"/>
    <property type="evidence" value="ECO:0007669"/>
    <property type="project" value="UniProtKB-KW"/>
</dbReference>
<protein>
    <submittedName>
        <fullName evidence="2">Reverse transcriptase domain-containing protein</fullName>
    </submittedName>
</protein>
<dbReference type="AlphaFoldDB" id="A0A699QMY9"/>
<keyword evidence="2" id="KW-0808">Transferase</keyword>
<reference evidence="2" key="1">
    <citation type="journal article" date="2019" name="Sci. Rep.">
        <title>Draft genome of Tanacetum cinerariifolium, the natural source of mosquito coil.</title>
        <authorList>
            <person name="Yamashiro T."/>
            <person name="Shiraishi A."/>
            <person name="Satake H."/>
            <person name="Nakayama K."/>
        </authorList>
    </citation>
    <scope>NUCLEOTIDE SEQUENCE</scope>
</reference>
<dbReference type="PANTHER" id="PTHR33240">
    <property type="entry name" value="OS08G0508500 PROTEIN"/>
    <property type="match status" value="1"/>
</dbReference>
<dbReference type="EMBL" id="BKCJ011024743">
    <property type="protein sequence ID" value="GFC69472.1"/>
    <property type="molecule type" value="Genomic_DNA"/>
</dbReference>
<dbReference type="PANTHER" id="PTHR33240:SF15">
    <property type="entry name" value="GAG-PRO-LIKE PROTEIN"/>
    <property type="match status" value="1"/>
</dbReference>
<accession>A0A699QMY9</accession>
<keyword evidence="2" id="KW-0548">Nucleotidyltransferase</keyword>
<name>A0A699QMY9_TANCI</name>
<keyword evidence="2" id="KW-0695">RNA-directed DNA polymerase</keyword>
<feature type="compositionally biased region" description="Basic residues" evidence="1">
    <location>
        <begin position="87"/>
        <end position="96"/>
    </location>
</feature>
<sequence>MTPAMTSVLGFIEEISWPLGQISLMVSLGDEEYSRRAMIDFMIVRSPSTYNGIIGRPRLKKVQAVPSTTHEMLKNQDSNSTRVSRTNYHHRRKSIREKKDGTLQSNLDIFAWKSADMTGVLRSIAEHRLNVREGCPQ</sequence>
<organism evidence="2">
    <name type="scientific">Tanacetum cinerariifolium</name>
    <name type="common">Dalmatian daisy</name>
    <name type="synonym">Chrysanthemum cinerariifolium</name>
    <dbReference type="NCBI Taxonomy" id="118510"/>
    <lineage>
        <taxon>Eukaryota</taxon>
        <taxon>Viridiplantae</taxon>
        <taxon>Streptophyta</taxon>
        <taxon>Embryophyta</taxon>
        <taxon>Tracheophyta</taxon>
        <taxon>Spermatophyta</taxon>
        <taxon>Magnoliopsida</taxon>
        <taxon>eudicotyledons</taxon>
        <taxon>Gunneridae</taxon>
        <taxon>Pentapetalae</taxon>
        <taxon>asterids</taxon>
        <taxon>campanulids</taxon>
        <taxon>Asterales</taxon>
        <taxon>Asteraceae</taxon>
        <taxon>Asteroideae</taxon>
        <taxon>Anthemideae</taxon>
        <taxon>Anthemidinae</taxon>
        <taxon>Tanacetum</taxon>
    </lineage>
</organism>
<evidence type="ECO:0000313" key="2">
    <source>
        <dbReference type="EMBL" id="GFC69472.1"/>
    </source>
</evidence>
<comment type="caution">
    <text evidence="2">The sequence shown here is derived from an EMBL/GenBank/DDBJ whole genome shotgun (WGS) entry which is preliminary data.</text>
</comment>
<feature type="region of interest" description="Disordered" evidence="1">
    <location>
        <begin position="72"/>
        <end position="99"/>
    </location>
</feature>
<gene>
    <name evidence="2" type="ORF">Tci_841442</name>
</gene>